<evidence type="ECO:0000259" key="3">
    <source>
        <dbReference type="Pfam" id="PF22124"/>
    </source>
</evidence>
<evidence type="ECO:0000313" key="4">
    <source>
        <dbReference type="EMBL" id="MEB8342032.1"/>
    </source>
</evidence>
<protein>
    <submittedName>
        <fullName evidence="4">Glycoside hydrolase family 95 protein</fullName>
    </submittedName>
</protein>
<dbReference type="InterPro" id="IPR054363">
    <property type="entry name" value="GH95_cat"/>
</dbReference>
<dbReference type="PANTHER" id="PTHR31084">
    <property type="entry name" value="ALPHA-L-FUCOSIDASE 2"/>
    <property type="match status" value="1"/>
</dbReference>
<dbReference type="Proteomes" id="UP001354931">
    <property type="component" value="Unassembled WGS sequence"/>
</dbReference>
<evidence type="ECO:0000313" key="5">
    <source>
        <dbReference type="Proteomes" id="UP001354931"/>
    </source>
</evidence>
<keyword evidence="5" id="KW-1185">Reference proteome</keyword>
<name>A0ABU6FEI5_9ACTN</name>
<dbReference type="SUPFAM" id="SSF48208">
    <property type="entry name" value="Six-hairpin glycosidases"/>
    <property type="match status" value="1"/>
</dbReference>
<accession>A0ABU6FEI5</accession>
<sequence length="736" mass="79539">MPEHPHGTWETVPAGRWEDAYLSGNGRHGALVFGDPRDDRVVVTHHSLVRPDGDPQPGPPALAHELPLLQDQLLAGDVTAAERFTDGRPLRWVRAFHPAFQVRFVRGDGAGRGYRRAVGFATGVAQARCGGWGSRVFVSRADDVVVQHVTGAGLDGEVALDPHLSGVPAGLGVGRGVVLTPYGARLTLRCHYPDSDLAFTGVTLALVRGGRTSVGGTGLRVEGASGLLLLTRVRRHAGELDTAREAGALADLIDPSGSTDATYDTLLARHEALHRPAYERVTFDLDAPRHQRGLSGSELLDHPSSPALLERLFAAGRYHLLSSSGALPPRLTGLWTGEWDTAWSGAFTTDANLNLQTASAVACDLPETIEAQGALIQGQLAHWRDNARLVFGARGIVAPAHTDGESGHAYHYQRAYPMHLWTAGADWLLTPLLEQAEATGERPAWLAAAVTELAVFYEDFLTRTGPDGRIAIVPSYSPENRPANASWGTVNATMDIAAARHALRTAAAWHPGPDGDRWAALADRLPDYRLNGDGALAEWAWPGLDDSYDHRHLSHLYPVWPHHDITPYDTPDLAKAARRALELRGAENDSAHGHLHHALIAARLRDAPRVADCLRHVLAGDHFHTSLMSSHYPRRDVYNADAAHALPALVTEALLQSTPERLVLLPALPADWRRGAVRGLRTRFGARVDLRWGGGRCTAVVRADRDADVDLQTPAGDGGRLRLGTGDVRDLTVSAW</sequence>
<feature type="domain" description="Glycosyl hydrolase family 95 catalytic" evidence="3">
    <location>
        <begin position="262"/>
        <end position="654"/>
    </location>
</feature>
<evidence type="ECO:0000259" key="1">
    <source>
        <dbReference type="Pfam" id="PF14498"/>
    </source>
</evidence>
<dbReference type="PANTHER" id="PTHR31084:SF0">
    <property type="entry name" value="ALPHA-L-FUCOSIDASE 2"/>
    <property type="match status" value="1"/>
</dbReference>
<gene>
    <name evidence="4" type="ORF">OKJ99_31505</name>
</gene>
<keyword evidence="4" id="KW-0378">Hydrolase</keyword>
<dbReference type="Gene3D" id="1.50.10.10">
    <property type="match status" value="1"/>
</dbReference>
<dbReference type="InterPro" id="IPR049053">
    <property type="entry name" value="AFCA-like_C"/>
</dbReference>
<proteinExistence type="predicted"/>
<dbReference type="Pfam" id="PF21307">
    <property type="entry name" value="Glyco_hydro_95_C"/>
    <property type="match status" value="1"/>
</dbReference>
<dbReference type="InterPro" id="IPR008928">
    <property type="entry name" value="6-hairpin_glycosidase_sf"/>
</dbReference>
<dbReference type="GO" id="GO:0016787">
    <property type="term" value="F:hydrolase activity"/>
    <property type="evidence" value="ECO:0007669"/>
    <property type="project" value="UniProtKB-KW"/>
</dbReference>
<dbReference type="PIRSF" id="PIRSF007663">
    <property type="entry name" value="UCP007663"/>
    <property type="match status" value="1"/>
</dbReference>
<dbReference type="InterPro" id="IPR027414">
    <property type="entry name" value="GH95_N_dom"/>
</dbReference>
<feature type="domain" description="Glycosyl hydrolase family 95 N-terminal" evidence="1">
    <location>
        <begin position="9"/>
        <end position="233"/>
    </location>
</feature>
<reference evidence="4 5" key="1">
    <citation type="submission" date="2022-10" db="EMBL/GenBank/DDBJ databases">
        <authorList>
            <person name="Xie J."/>
            <person name="Shen N."/>
        </authorList>
    </citation>
    <scope>NUCLEOTIDE SEQUENCE [LARGE SCALE GENOMIC DNA]</scope>
    <source>
        <strain evidence="4 5">YIM65594</strain>
    </source>
</reference>
<dbReference type="Pfam" id="PF14498">
    <property type="entry name" value="Glyco_hyd_65N_2"/>
    <property type="match status" value="1"/>
</dbReference>
<organism evidence="4 5">
    <name type="scientific">Streptomyces endophyticus</name>
    <dbReference type="NCBI Taxonomy" id="714166"/>
    <lineage>
        <taxon>Bacteria</taxon>
        <taxon>Bacillati</taxon>
        <taxon>Actinomycetota</taxon>
        <taxon>Actinomycetes</taxon>
        <taxon>Kitasatosporales</taxon>
        <taxon>Streptomycetaceae</taxon>
        <taxon>Streptomyces</taxon>
    </lineage>
</organism>
<dbReference type="InterPro" id="IPR012341">
    <property type="entry name" value="6hp_glycosidase-like_sf"/>
</dbReference>
<dbReference type="EMBL" id="JAOZYC010000155">
    <property type="protein sequence ID" value="MEB8342032.1"/>
    <property type="molecule type" value="Genomic_DNA"/>
</dbReference>
<comment type="caution">
    <text evidence="4">The sequence shown here is derived from an EMBL/GenBank/DDBJ whole genome shotgun (WGS) entry which is preliminary data.</text>
</comment>
<dbReference type="InterPro" id="IPR016518">
    <property type="entry name" value="Alpha-L-fucosidase"/>
</dbReference>
<feature type="domain" description="Alpha fucosidase A-like C-terminal" evidence="2">
    <location>
        <begin position="656"/>
        <end position="714"/>
    </location>
</feature>
<evidence type="ECO:0000259" key="2">
    <source>
        <dbReference type="Pfam" id="PF21307"/>
    </source>
</evidence>
<dbReference type="Pfam" id="PF22124">
    <property type="entry name" value="Glyco_hydro_95_cat"/>
    <property type="match status" value="1"/>
</dbReference>